<evidence type="ECO:0000256" key="4">
    <source>
        <dbReference type="ARBA" id="ARBA00022958"/>
    </source>
</evidence>
<accession>A0A127FDL2</accession>
<dbReference type="InterPro" id="IPR003148">
    <property type="entry name" value="RCK_N"/>
</dbReference>
<keyword evidence="10" id="KW-1185">Reference proteome</keyword>
<keyword evidence="3" id="KW-0633">Potassium transport</keyword>
<dbReference type="Gene3D" id="3.30.70.1450">
    <property type="entry name" value="Regulator of K+ conductance, C-terminal domain"/>
    <property type="match status" value="2"/>
</dbReference>
<dbReference type="NCBIfam" id="NF007032">
    <property type="entry name" value="PRK09496.1-4"/>
    <property type="match status" value="1"/>
</dbReference>
<gene>
    <name evidence="9" type="primary">trkA</name>
    <name evidence="9" type="ORF">ACG33_15375</name>
</gene>
<dbReference type="RefSeq" id="WP_066923598.1">
    <property type="nucleotide sequence ID" value="NZ_CP011971.1"/>
</dbReference>
<dbReference type="PRINTS" id="PR00335">
    <property type="entry name" value="KUPTAKETRKA"/>
</dbReference>
<evidence type="ECO:0000313" key="9">
    <source>
        <dbReference type="EMBL" id="AMN48453.1"/>
    </source>
</evidence>
<dbReference type="SUPFAM" id="SSF116726">
    <property type="entry name" value="TrkA C-terminal domain-like"/>
    <property type="match status" value="2"/>
</dbReference>
<dbReference type="FunFam" id="3.40.50.720:FF:000042">
    <property type="entry name" value="Trk system potassium transporter TrkA"/>
    <property type="match status" value="1"/>
</dbReference>
<keyword evidence="5" id="KW-0520">NAD</keyword>
<evidence type="ECO:0000313" key="10">
    <source>
        <dbReference type="Proteomes" id="UP000070250"/>
    </source>
</evidence>
<dbReference type="AlphaFoldDB" id="A0A127FDL2"/>
<evidence type="ECO:0000256" key="2">
    <source>
        <dbReference type="ARBA" id="ARBA00022448"/>
    </source>
</evidence>
<sequence>MKILILGAGQVGRTAAYHLAREEANEVTVVDINDELLRDLQDRIDIRTVAGNGTQPRILEAAGARNTDILVALTNSDEVNMVACQVAWSLYNKNATHIARIRSSDFSSHSSLFGGEAPAFAVDVTINPEQLVTEHVVRLIKYPGALQVLDFADGRVRLVGIRARSGGALVGQQLKQLPMHIKGRNARVAAIYRGDHSIKPTADTTIEHDDEIFFIAARRDIRAVMNELQKREHPVRRIVIAGGGNIGFRLAQRLEMEHQVKLIERNSRQARRISEHLGNTIVLNGDAADEELLLEENIDTADVFVAVTNAEEANILSSLLAKRLGCRKVMALINRPAYAELMESGTIDVALSPQQITIGSLLAHVRRADVVRVHSLRRGAAEAIEVIAHGMQNDSRVIGRRIEDIPLPEGASISAVVRGDEVLIAHHDTTILHDDHVILFLTDRRHIEAVERLFDVPRRRHR</sequence>
<dbReference type="Proteomes" id="UP000070250">
    <property type="component" value="Chromosome"/>
</dbReference>
<proteinExistence type="predicted"/>
<dbReference type="PATRIC" id="fig|465721.4.peg.3286"/>
<dbReference type="Pfam" id="PF02080">
    <property type="entry name" value="TrkA_C"/>
    <property type="match status" value="2"/>
</dbReference>
<dbReference type="InterPro" id="IPR050721">
    <property type="entry name" value="Trk_Ktr_HKT_K-transport"/>
</dbReference>
<dbReference type="InterPro" id="IPR006036">
    <property type="entry name" value="K_uptake_TrkA"/>
</dbReference>
<feature type="domain" description="RCK C-terminal" evidence="8">
    <location>
        <begin position="146"/>
        <end position="230"/>
    </location>
</feature>
<evidence type="ECO:0000256" key="3">
    <source>
        <dbReference type="ARBA" id="ARBA00022538"/>
    </source>
</evidence>
<dbReference type="SUPFAM" id="SSF51735">
    <property type="entry name" value="NAD(P)-binding Rossmann-fold domains"/>
    <property type="match status" value="2"/>
</dbReference>
<dbReference type="KEGG" id="sdf:ACG33_15375"/>
<evidence type="ECO:0000256" key="5">
    <source>
        <dbReference type="ARBA" id="ARBA00023027"/>
    </source>
</evidence>
<dbReference type="InterPro" id="IPR036721">
    <property type="entry name" value="RCK_C_sf"/>
</dbReference>
<dbReference type="OrthoDB" id="9775180at2"/>
<dbReference type="PROSITE" id="PS51201">
    <property type="entry name" value="RCK_N"/>
    <property type="match status" value="2"/>
</dbReference>
<evidence type="ECO:0000256" key="1">
    <source>
        <dbReference type="ARBA" id="ARBA00017378"/>
    </source>
</evidence>
<protein>
    <recommendedName>
        <fullName evidence="1">Trk system potassium uptake protein TrkA</fullName>
    </recommendedName>
</protein>
<dbReference type="InterPro" id="IPR006037">
    <property type="entry name" value="RCK_C"/>
</dbReference>
<evidence type="ECO:0000259" key="7">
    <source>
        <dbReference type="PROSITE" id="PS51201"/>
    </source>
</evidence>
<dbReference type="Gene3D" id="3.40.50.720">
    <property type="entry name" value="NAD(P)-binding Rossmann-like Domain"/>
    <property type="match status" value="2"/>
</dbReference>
<keyword evidence="2" id="KW-0813">Transport</keyword>
<keyword evidence="4" id="KW-0630">Potassium</keyword>
<dbReference type="EMBL" id="CP011971">
    <property type="protein sequence ID" value="AMN48453.1"/>
    <property type="molecule type" value="Genomic_DNA"/>
</dbReference>
<feature type="domain" description="RCK C-terminal" evidence="8">
    <location>
        <begin position="371"/>
        <end position="456"/>
    </location>
</feature>
<name>A0A127FDL2_STEDE</name>
<dbReference type="InterPro" id="IPR036291">
    <property type="entry name" value="NAD(P)-bd_dom_sf"/>
</dbReference>
<dbReference type="NCBIfam" id="NF007039">
    <property type="entry name" value="PRK09496.3-2"/>
    <property type="match status" value="1"/>
</dbReference>
<dbReference type="GO" id="GO:0005886">
    <property type="term" value="C:plasma membrane"/>
    <property type="evidence" value="ECO:0007669"/>
    <property type="project" value="InterPro"/>
</dbReference>
<organism evidence="9 10">
    <name type="scientific">Steroidobacter denitrificans</name>
    <dbReference type="NCBI Taxonomy" id="465721"/>
    <lineage>
        <taxon>Bacteria</taxon>
        <taxon>Pseudomonadati</taxon>
        <taxon>Pseudomonadota</taxon>
        <taxon>Gammaproteobacteria</taxon>
        <taxon>Steroidobacterales</taxon>
        <taxon>Steroidobacteraceae</taxon>
        <taxon>Steroidobacter</taxon>
    </lineage>
</organism>
<dbReference type="NCBIfam" id="NF007031">
    <property type="entry name" value="PRK09496.1-2"/>
    <property type="match status" value="1"/>
</dbReference>
<dbReference type="Pfam" id="PF02254">
    <property type="entry name" value="TrkA_N"/>
    <property type="match status" value="2"/>
</dbReference>
<dbReference type="PANTHER" id="PTHR43833:SF5">
    <property type="entry name" value="TRK SYSTEM POTASSIUM UPTAKE PROTEIN TRKA"/>
    <property type="match status" value="1"/>
</dbReference>
<dbReference type="PROSITE" id="PS51202">
    <property type="entry name" value="RCK_C"/>
    <property type="match status" value="2"/>
</dbReference>
<evidence type="ECO:0000256" key="6">
    <source>
        <dbReference type="ARBA" id="ARBA00023065"/>
    </source>
</evidence>
<dbReference type="STRING" id="465721.ACG33_15375"/>
<evidence type="ECO:0000259" key="8">
    <source>
        <dbReference type="PROSITE" id="PS51202"/>
    </source>
</evidence>
<dbReference type="GO" id="GO:0015079">
    <property type="term" value="F:potassium ion transmembrane transporter activity"/>
    <property type="evidence" value="ECO:0007669"/>
    <property type="project" value="InterPro"/>
</dbReference>
<dbReference type="PANTHER" id="PTHR43833">
    <property type="entry name" value="POTASSIUM CHANNEL PROTEIN 2-RELATED-RELATED"/>
    <property type="match status" value="1"/>
</dbReference>
<feature type="domain" description="RCK N-terminal" evidence="7">
    <location>
        <begin position="1"/>
        <end position="122"/>
    </location>
</feature>
<reference evidence="9 10" key="1">
    <citation type="submission" date="2015-06" db="EMBL/GenBank/DDBJ databases">
        <title>A Comprehensive Approach to Explore the Metabolic and Phylogenetic Diversity of Bacterial Steroid Degradation in the Environment: Testosterone as an Example.</title>
        <authorList>
            <person name="Yang F.-C."/>
            <person name="Chen Y.-L."/>
            <person name="Yu C.-P."/>
            <person name="Tang S.-L."/>
            <person name="Wang P.-H."/>
            <person name="Ismail W."/>
            <person name="Wang C.-H."/>
            <person name="Yang C.-Y."/>
            <person name="Chiang Y.-R."/>
        </authorList>
    </citation>
    <scope>NUCLEOTIDE SEQUENCE [LARGE SCALE GENOMIC DNA]</scope>
    <source>
        <strain evidence="9 10">DSM 18526</strain>
    </source>
</reference>
<feature type="domain" description="RCK N-terminal" evidence="7">
    <location>
        <begin position="235"/>
        <end position="351"/>
    </location>
</feature>
<dbReference type="NCBIfam" id="NF007030">
    <property type="entry name" value="PRK09496.1-1"/>
    <property type="match status" value="1"/>
</dbReference>
<keyword evidence="6" id="KW-0406">Ion transport</keyword>